<feature type="compositionally biased region" description="Low complexity" evidence="1">
    <location>
        <begin position="30"/>
        <end position="45"/>
    </location>
</feature>
<feature type="region of interest" description="Disordered" evidence="1">
    <location>
        <begin position="1"/>
        <end position="73"/>
    </location>
</feature>
<name>A0A3A5H5W8_9ACTN</name>
<evidence type="ECO:0000256" key="1">
    <source>
        <dbReference type="SAM" id="MobiDB-lite"/>
    </source>
</evidence>
<dbReference type="AlphaFoldDB" id="A0A3A5H5W8"/>
<keyword evidence="3" id="KW-1185">Reference proteome</keyword>
<feature type="compositionally biased region" description="Basic residues" evidence="1">
    <location>
        <begin position="47"/>
        <end position="61"/>
    </location>
</feature>
<dbReference type="Proteomes" id="UP000276542">
    <property type="component" value="Unassembled WGS sequence"/>
</dbReference>
<gene>
    <name evidence="2" type="ORF">D4739_07455</name>
</gene>
<evidence type="ECO:0000313" key="3">
    <source>
        <dbReference type="Proteomes" id="UP000276542"/>
    </source>
</evidence>
<feature type="compositionally biased region" description="Low complexity" evidence="1">
    <location>
        <begin position="62"/>
        <end position="73"/>
    </location>
</feature>
<protein>
    <submittedName>
        <fullName evidence="2">Uncharacterized protein</fullName>
    </submittedName>
</protein>
<accession>A0A3A5H5W8</accession>
<dbReference type="EMBL" id="QYRP01000002">
    <property type="protein sequence ID" value="RJS46069.1"/>
    <property type="molecule type" value="Genomic_DNA"/>
</dbReference>
<evidence type="ECO:0000313" key="2">
    <source>
        <dbReference type="EMBL" id="RJS46069.1"/>
    </source>
</evidence>
<proteinExistence type="predicted"/>
<comment type="caution">
    <text evidence="2">The sequence shown here is derived from an EMBL/GenBank/DDBJ whole genome shotgun (WGS) entry which is preliminary data.</text>
</comment>
<organism evidence="2 3">
    <name type="scientific">Nocardioides cavernaquae</name>
    <dbReference type="NCBI Taxonomy" id="2321396"/>
    <lineage>
        <taxon>Bacteria</taxon>
        <taxon>Bacillati</taxon>
        <taxon>Actinomycetota</taxon>
        <taxon>Actinomycetes</taxon>
        <taxon>Propionibacteriales</taxon>
        <taxon>Nocardioidaceae</taxon>
        <taxon>Nocardioides</taxon>
    </lineage>
</organism>
<sequence length="73" mass="8420">MTPRRTRSKASRRPSRRRTTGSKPRRRTPRLLVRPTTAPCGTSRPLRPPRRRPRPSPRRPSRSSPATRSLTPT</sequence>
<feature type="compositionally biased region" description="Basic residues" evidence="1">
    <location>
        <begin position="1"/>
        <end position="29"/>
    </location>
</feature>
<reference evidence="3" key="1">
    <citation type="submission" date="2018-09" db="EMBL/GenBank/DDBJ databases">
        <authorList>
            <person name="Zhu H."/>
        </authorList>
    </citation>
    <scope>NUCLEOTIDE SEQUENCE [LARGE SCALE GENOMIC DNA]</scope>
    <source>
        <strain evidence="3">K1W22B-1</strain>
    </source>
</reference>